<dbReference type="STRING" id="1133849.O3I_041485"/>
<keyword evidence="1" id="KW-0805">Transcription regulation</keyword>
<evidence type="ECO:0000256" key="1">
    <source>
        <dbReference type="ARBA" id="ARBA00023015"/>
    </source>
</evidence>
<accession>K0F931</accession>
<keyword evidence="2 5" id="KW-0238">DNA-binding</keyword>
<dbReference type="Gene3D" id="1.10.10.10">
    <property type="entry name" value="Winged helix-like DNA-binding domain superfamily/Winged helix DNA-binding domain"/>
    <property type="match status" value="1"/>
</dbReference>
<evidence type="ECO:0000313" key="5">
    <source>
        <dbReference type="EMBL" id="AFU06242.1"/>
    </source>
</evidence>
<dbReference type="GO" id="GO:0003677">
    <property type="term" value="F:DNA binding"/>
    <property type="evidence" value="ECO:0007669"/>
    <property type="project" value="UniProtKB-KW"/>
</dbReference>
<evidence type="ECO:0000313" key="6">
    <source>
        <dbReference type="Proteomes" id="UP000006304"/>
    </source>
</evidence>
<dbReference type="Proteomes" id="UP000006304">
    <property type="component" value="Chromosome"/>
</dbReference>
<dbReference type="SMART" id="SM00421">
    <property type="entry name" value="HTH_LUXR"/>
    <property type="match status" value="1"/>
</dbReference>
<dbReference type="PANTHER" id="PTHR44688">
    <property type="entry name" value="DNA-BINDING TRANSCRIPTIONAL ACTIVATOR DEVR_DOSR"/>
    <property type="match status" value="1"/>
</dbReference>
<dbReference type="eggNOG" id="COG2197">
    <property type="taxonomic scope" value="Bacteria"/>
</dbReference>
<dbReference type="PROSITE" id="PS50043">
    <property type="entry name" value="HTH_LUXR_2"/>
    <property type="match status" value="1"/>
</dbReference>
<sequence>MTRGTDSTARKIHDLALAIITERDPVQVWPLLMERLTADLPCDLAVLIDLDWNAGTGHALTGAPDWLHEAPLDALIHAHMRSHPLLQHYARTGDTTPLTMDEVADDRWWKGEAYRAGKDAIGIDRQLALPLAAGRSRIRGVIMSRSSHGFSDRDLEYAALARSLLDAVQAHETAAFGHRGPADPADYRLTPRELAVLGLLCEGLTTRAIASRLGIAPATATKHTENLYRKIGVHDRIAALRAAQRLGLVPVLPSRPASASEPEWLA</sequence>
<dbReference type="HOGENOM" id="CLU_082378_0_0_11"/>
<name>K0F931_NOCB7</name>
<dbReference type="GO" id="GO:0006355">
    <property type="term" value="P:regulation of DNA-templated transcription"/>
    <property type="evidence" value="ECO:0007669"/>
    <property type="project" value="InterPro"/>
</dbReference>
<keyword evidence="3" id="KW-0804">Transcription</keyword>
<dbReference type="Gene3D" id="3.30.450.40">
    <property type="match status" value="1"/>
</dbReference>
<dbReference type="InterPro" id="IPR016032">
    <property type="entry name" value="Sig_transdc_resp-reg_C-effctor"/>
</dbReference>
<dbReference type="InterPro" id="IPR036388">
    <property type="entry name" value="WH-like_DNA-bd_sf"/>
</dbReference>
<dbReference type="CDD" id="cd06170">
    <property type="entry name" value="LuxR_C_like"/>
    <property type="match status" value="1"/>
</dbReference>
<proteinExistence type="predicted"/>
<protein>
    <submittedName>
        <fullName evidence="5">DNA-binding response regulator</fullName>
    </submittedName>
</protein>
<dbReference type="EMBL" id="CP003876">
    <property type="protein sequence ID" value="AFU06242.1"/>
    <property type="molecule type" value="Genomic_DNA"/>
</dbReference>
<feature type="domain" description="HTH luxR-type" evidence="4">
    <location>
        <begin position="182"/>
        <end position="247"/>
    </location>
</feature>
<evidence type="ECO:0000256" key="2">
    <source>
        <dbReference type="ARBA" id="ARBA00023125"/>
    </source>
</evidence>
<dbReference type="RefSeq" id="WP_014989089.1">
    <property type="nucleotide sequence ID" value="NC_018681.1"/>
</dbReference>
<dbReference type="KEGG" id="nbr:O3I_041485"/>
<reference evidence="5 6" key="1">
    <citation type="journal article" date="2012" name="J. Bacteriol.">
        <title>Complete genome sequence of Nocardia brasiliensis HUJEG-1.</title>
        <authorList>
            <person name="Vera-Cabrera L."/>
            <person name="Ortiz-Lopez R."/>
            <person name="Elizondo-Gonzalez R."/>
            <person name="Perez-Maya A.A."/>
            <person name="Ocampo-Candiani J."/>
        </authorList>
    </citation>
    <scope>NUCLEOTIDE SEQUENCE [LARGE SCALE GENOMIC DNA]</scope>
    <source>
        <strain evidence="6">ATCC 700358</strain>
    </source>
</reference>
<dbReference type="Pfam" id="PF00196">
    <property type="entry name" value="GerE"/>
    <property type="match status" value="1"/>
</dbReference>
<dbReference type="InterPro" id="IPR029016">
    <property type="entry name" value="GAF-like_dom_sf"/>
</dbReference>
<organism evidence="5 6">
    <name type="scientific">Nocardia brasiliensis (strain ATCC 700358 / HUJEG-1)</name>
    <dbReference type="NCBI Taxonomy" id="1133849"/>
    <lineage>
        <taxon>Bacteria</taxon>
        <taxon>Bacillati</taxon>
        <taxon>Actinomycetota</taxon>
        <taxon>Actinomycetes</taxon>
        <taxon>Mycobacteriales</taxon>
        <taxon>Nocardiaceae</taxon>
        <taxon>Nocardia</taxon>
    </lineage>
</organism>
<gene>
    <name evidence="5" type="ORF">O3I_041485</name>
</gene>
<keyword evidence="6" id="KW-1185">Reference proteome</keyword>
<dbReference type="PANTHER" id="PTHR44688:SF16">
    <property type="entry name" value="DNA-BINDING TRANSCRIPTIONAL ACTIVATOR DEVR_DOSR"/>
    <property type="match status" value="1"/>
</dbReference>
<evidence type="ECO:0000259" key="4">
    <source>
        <dbReference type="PROSITE" id="PS50043"/>
    </source>
</evidence>
<dbReference type="SUPFAM" id="SSF46894">
    <property type="entry name" value="C-terminal effector domain of the bipartite response regulators"/>
    <property type="match status" value="1"/>
</dbReference>
<dbReference type="InterPro" id="IPR000792">
    <property type="entry name" value="Tscrpt_reg_LuxR_C"/>
</dbReference>
<dbReference type="AlphaFoldDB" id="K0F931"/>
<dbReference type="PRINTS" id="PR00038">
    <property type="entry name" value="HTHLUXR"/>
</dbReference>
<evidence type="ECO:0000256" key="3">
    <source>
        <dbReference type="ARBA" id="ARBA00023163"/>
    </source>
</evidence>